<dbReference type="PANTHER" id="PTHR23272:SF184">
    <property type="entry name" value="OS03G0311250 PROTEIN"/>
    <property type="match status" value="1"/>
</dbReference>
<dbReference type="GO" id="GO:0046983">
    <property type="term" value="F:protein dimerization activity"/>
    <property type="evidence" value="ECO:0007669"/>
    <property type="project" value="InterPro"/>
</dbReference>
<dbReference type="EMBL" id="JXTC01000012">
    <property type="protein sequence ID" value="POO00583.1"/>
    <property type="molecule type" value="Genomic_DNA"/>
</dbReference>
<protein>
    <submittedName>
        <fullName evidence="2">Ribonuclease H-like domain containing protein</fullName>
    </submittedName>
</protein>
<dbReference type="InterPro" id="IPR012337">
    <property type="entry name" value="RNaseH-like_sf"/>
</dbReference>
<organism evidence="2 3">
    <name type="scientific">Trema orientale</name>
    <name type="common">Charcoal tree</name>
    <name type="synonym">Celtis orientalis</name>
    <dbReference type="NCBI Taxonomy" id="63057"/>
    <lineage>
        <taxon>Eukaryota</taxon>
        <taxon>Viridiplantae</taxon>
        <taxon>Streptophyta</taxon>
        <taxon>Embryophyta</taxon>
        <taxon>Tracheophyta</taxon>
        <taxon>Spermatophyta</taxon>
        <taxon>Magnoliopsida</taxon>
        <taxon>eudicotyledons</taxon>
        <taxon>Gunneridae</taxon>
        <taxon>Pentapetalae</taxon>
        <taxon>rosids</taxon>
        <taxon>fabids</taxon>
        <taxon>Rosales</taxon>
        <taxon>Cannabaceae</taxon>
        <taxon>Trema</taxon>
    </lineage>
</organism>
<name>A0A2P5FS12_TREOI</name>
<evidence type="ECO:0000259" key="1">
    <source>
        <dbReference type="Pfam" id="PF05699"/>
    </source>
</evidence>
<comment type="caution">
    <text evidence="2">The sequence shown here is derived from an EMBL/GenBank/DDBJ whole genome shotgun (WGS) entry which is preliminary data.</text>
</comment>
<sequence>MARNVNLDILLFGSQMRYPDLATVANDILSIPVSIVASEASFSVWVCVLDLYHSTLKADTVEAIICMKDWLGRVKDNTLEEDLNEVTQDIFKMSLSEEPSSGCSNSVRA</sequence>
<dbReference type="InterPro" id="IPR008906">
    <property type="entry name" value="HATC_C_dom"/>
</dbReference>
<dbReference type="STRING" id="63057.A0A2P5FS12"/>
<dbReference type="AlphaFoldDB" id="A0A2P5FS12"/>
<feature type="domain" description="HAT C-terminal dimerisation" evidence="1">
    <location>
        <begin position="14"/>
        <end position="71"/>
    </location>
</feature>
<evidence type="ECO:0000313" key="2">
    <source>
        <dbReference type="EMBL" id="POO00583.1"/>
    </source>
</evidence>
<reference evidence="3" key="1">
    <citation type="submission" date="2016-06" db="EMBL/GenBank/DDBJ databases">
        <title>Parallel loss of symbiosis genes in relatives of nitrogen-fixing non-legume Parasponia.</title>
        <authorList>
            <person name="Van Velzen R."/>
            <person name="Holmer R."/>
            <person name="Bu F."/>
            <person name="Rutten L."/>
            <person name="Van Zeijl A."/>
            <person name="Liu W."/>
            <person name="Santuari L."/>
            <person name="Cao Q."/>
            <person name="Sharma T."/>
            <person name="Shen D."/>
            <person name="Roswanjaya Y."/>
            <person name="Wardhani T."/>
            <person name="Kalhor M.S."/>
            <person name="Jansen J."/>
            <person name="Van den Hoogen J."/>
            <person name="Gungor B."/>
            <person name="Hartog M."/>
            <person name="Hontelez J."/>
            <person name="Verver J."/>
            <person name="Yang W.-C."/>
            <person name="Schijlen E."/>
            <person name="Repin R."/>
            <person name="Schilthuizen M."/>
            <person name="Schranz E."/>
            <person name="Heidstra R."/>
            <person name="Miyata K."/>
            <person name="Fedorova E."/>
            <person name="Kohlen W."/>
            <person name="Bisseling T."/>
            <person name="Smit S."/>
            <person name="Geurts R."/>
        </authorList>
    </citation>
    <scope>NUCLEOTIDE SEQUENCE [LARGE SCALE GENOMIC DNA]</scope>
    <source>
        <strain evidence="3">cv. RG33-2</strain>
    </source>
</reference>
<proteinExistence type="predicted"/>
<dbReference type="InParanoid" id="A0A2P5FS12"/>
<evidence type="ECO:0000313" key="3">
    <source>
        <dbReference type="Proteomes" id="UP000237000"/>
    </source>
</evidence>
<dbReference type="Proteomes" id="UP000237000">
    <property type="component" value="Unassembled WGS sequence"/>
</dbReference>
<accession>A0A2P5FS12</accession>
<dbReference type="Pfam" id="PF05699">
    <property type="entry name" value="Dimer_Tnp_hAT"/>
    <property type="match status" value="1"/>
</dbReference>
<dbReference type="SUPFAM" id="SSF53098">
    <property type="entry name" value="Ribonuclease H-like"/>
    <property type="match status" value="1"/>
</dbReference>
<dbReference type="PANTHER" id="PTHR23272">
    <property type="entry name" value="BED FINGER-RELATED"/>
    <property type="match status" value="1"/>
</dbReference>
<gene>
    <name evidence="2" type="ORF">TorRG33x02_036570</name>
</gene>
<keyword evidence="3" id="KW-1185">Reference proteome</keyword>